<dbReference type="InterPro" id="IPR011990">
    <property type="entry name" value="TPR-like_helical_dom_sf"/>
</dbReference>
<dbReference type="Gene3D" id="1.25.40.10">
    <property type="entry name" value="Tetratricopeptide repeat domain"/>
    <property type="match status" value="1"/>
</dbReference>
<dbReference type="SUPFAM" id="SSF48452">
    <property type="entry name" value="TPR-like"/>
    <property type="match status" value="1"/>
</dbReference>
<protein>
    <submittedName>
        <fullName evidence="1">Tetratricopeptide repeat protein</fullName>
    </submittedName>
</protein>
<reference evidence="1 2" key="1">
    <citation type="submission" date="2020-02" db="EMBL/GenBank/DDBJ databases">
        <title>complete genome sequence of Rhodobacteraceae bacterium.</title>
        <authorList>
            <person name="Park J."/>
            <person name="Kim Y.-S."/>
            <person name="Kim K.-H."/>
        </authorList>
    </citation>
    <scope>NUCLEOTIDE SEQUENCE [LARGE SCALE GENOMIC DNA]</scope>
    <source>
        <strain evidence="1 2">RR4-56</strain>
    </source>
</reference>
<dbReference type="AlphaFoldDB" id="A0A7M3T5D9"/>
<dbReference type="Proteomes" id="UP000503336">
    <property type="component" value="Chromosome"/>
</dbReference>
<organism evidence="1 2">
    <name type="scientific">Pikeienuella piscinae</name>
    <dbReference type="NCBI Taxonomy" id="2748098"/>
    <lineage>
        <taxon>Bacteria</taxon>
        <taxon>Pseudomonadati</taxon>
        <taxon>Pseudomonadota</taxon>
        <taxon>Alphaproteobacteria</taxon>
        <taxon>Rhodobacterales</taxon>
        <taxon>Paracoccaceae</taxon>
        <taxon>Pikeienuella</taxon>
    </lineage>
</organism>
<gene>
    <name evidence="1" type="ORF">G5B40_18295</name>
</gene>
<name>A0A7M3T5D9_9RHOB</name>
<keyword evidence="2" id="KW-1185">Reference proteome</keyword>
<accession>A0A7M3T5D9</accession>
<dbReference type="PROSITE" id="PS51257">
    <property type="entry name" value="PROKAR_LIPOPROTEIN"/>
    <property type="match status" value="1"/>
</dbReference>
<dbReference type="RefSeq" id="WP_165101737.1">
    <property type="nucleotide sequence ID" value="NZ_CP049056.1"/>
</dbReference>
<proteinExistence type="predicted"/>
<evidence type="ECO:0000313" key="1">
    <source>
        <dbReference type="EMBL" id="QIE57220.1"/>
    </source>
</evidence>
<dbReference type="KEGG" id="hdh:G5B40_18295"/>
<evidence type="ECO:0000313" key="2">
    <source>
        <dbReference type="Proteomes" id="UP000503336"/>
    </source>
</evidence>
<dbReference type="Pfam" id="PF13432">
    <property type="entry name" value="TPR_16"/>
    <property type="match status" value="1"/>
</dbReference>
<dbReference type="EMBL" id="CP049056">
    <property type="protein sequence ID" value="QIE57220.1"/>
    <property type="molecule type" value="Genomic_DNA"/>
</dbReference>
<sequence>MRAAAAFWLSTAIVAGCAQIDAAAPPPPQPSDPVELGKRLLAQNRPDLALDAFERGISDVGGAEALTGAAVSLLKLGRGGEARRLLEAALARDPDLAVARNALGVYHYEAGRYAAALAEFRRADELTGGADPVIALNIGVAAAALEDRAGDKPKLDAFDYDVIQYGHGVYRLVPRAAETTREENSS</sequence>